<protein>
    <submittedName>
        <fullName evidence="12">Cytochrome P450 714C2-like isoform X1</fullName>
    </submittedName>
</protein>
<dbReference type="AlphaFoldDB" id="A0ABD1HL53"/>
<evidence type="ECO:0000256" key="11">
    <source>
        <dbReference type="SAM" id="Phobius"/>
    </source>
</evidence>
<proteinExistence type="inferred from homology"/>
<evidence type="ECO:0000256" key="4">
    <source>
        <dbReference type="ARBA" id="ARBA00022692"/>
    </source>
</evidence>
<keyword evidence="7" id="KW-0560">Oxidoreductase</keyword>
<dbReference type="SUPFAM" id="SSF48264">
    <property type="entry name" value="Cytochrome P450"/>
    <property type="match status" value="1"/>
</dbReference>
<keyword evidence="6 11" id="KW-1133">Transmembrane helix</keyword>
<dbReference type="InterPro" id="IPR001128">
    <property type="entry name" value="Cyt_P450"/>
</dbReference>
<dbReference type="GO" id="GO:0016712">
    <property type="term" value="F:oxidoreductase activity, acting on paired donors, with incorporation or reduction of molecular oxygen, reduced flavin or flavoprotein as one donor, and incorporation of one atom of oxygen"/>
    <property type="evidence" value="ECO:0007669"/>
    <property type="project" value="UniProtKB-ARBA"/>
</dbReference>
<dbReference type="PANTHER" id="PTHR24282:SF196">
    <property type="entry name" value="CYTOCHROME P450 714C2"/>
    <property type="match status" value="1"/>
</dbReference>
<dbReference type="GO" id="GO:0016020">
    <property type="term" value="C:membrane"/>
    <property type="evidence" value="ECO:0007669"/>
    <property type="project" value="UniProtKB-SubCell"/>
</dbReference>
<gene>
    <name evidence="12" type="ORF">AAHA92_12582</name>
</gene>
<keyword evidence="10 11" id="KW-0472">Membrane</keyword>
<evidence type="ECO:0000256" key="2">
    <source>
        <dbReference type="ARBA" id="ARBA00010617"/>
    </source>
</evidence>
<dbReference type="InterPro" id="IPR002401">
    <property type="entry name" value="Cyt_P450_E_grp-I"/>
</dbReference>
<dbReference type="GO" id="GO:0046872">
    <property type="term" value="F:metal ion binding"/>
    <property type="evidence" value="ECO:0007669"/>
    <property type="project" value="UniProtKB-KW"/>
</dbReference>
<evidence type="ECO:0000256" key="7">
    <source>
        <dbReference type="ARBA" id="ARBA00023002"/>
    </source>
</evidence>
<keyword evidence="4 11" id="KW-0812">Transmembrane</keyword>
<comment type="subcellular location">
    <subcellularLocation>
        <location evidence="1">Membrane</location>
        <topology evidence="1">Single-pass membrane protein</topology>
    </subcellularLocation>
</comment>
<evidence type="ECO:0000256" key="1">
    <source>
        <dbReference type="ARBA" id="ARBA00004167"/>
    </source>
</evidence>
<evidence type="ECO:0000256" key="9">
    <source>
        <dbReference type="ARBA" id="ARBA00023033"/>
    </source>
</evidence>
<feature type="transmembrane region" description="Helical" evidence="11">
    <location>
        <begin position="5"/>
        <end position="26"/>
    </location>
</feature>
<keyword evidence="13" id="KW-1185">Reference proteome</keyword>
<evidence type="ECO:0000313" key="13">
    <source>
        <dbReference type="Proteomes" id="UP001567538"/>
    </source>
</evidence>
<dbReference type="PANTHER" id="PTHR24282">
    <property type="entry name" value="CYTOCHROME P450 FAMILY MEMBER"/>
    <property type="match status" value="1"/>
</dbReference>
<dbReference type="InterPro" id="IPR050665">
    <property type="entry name" value="Cytochrome_P450_Monooxygen"/>
</dbReference>
<comment type="similarity">
    <text evidence="2">Belongs to the cytochrome P450 family.</text>
</comment>
<dbReference type="PRINTS" id="PR00463">
    <property type="entry name" value="EP450I"/>
</dbReference>
<evidence type="ECO:0000256" key="6">
    <source>
        <dbReference type="ARBA" id="ARBA00022989"/>
    </source>
</evidence>
<accession>A0ABD1HL53</accession>
<name>A0ABD1HL53_SALDI</name>
<reference evidence="12 13" key="1">
    <citation type="submission" date="2024-06" db="EMBL/GenBank/DDBJ databases">
        <title>A chromosome level genome sequence of Diviner's sage (Salvia divinorum).</title>
        <authorList>
            <person name="Ford S.A."/>
            <person name="Ro D.-K."/>
            <person name="Ness R.W."/>
            <person name="Phillips M.A."/>
        </authorList>
    </citation>
    <scope>NUCLEOTIDE SEQUENCE [LARGE SCALE GENOMIC DNA]</scope>
    <source>
        <strain evidence="12">SAF-2024a</strain>
        <tissue evidence="12">Leaf</tissue>
    </source>
</reference>
<organism evidence="12 13">
    <name type="scientific">Salvia divinorum</name>
    <name type="common">Maria pastora</name>
    <name type="synonym">Diviner's sage</name>
    <dbReference type="NCBI Taxonomy" id="28513"/>
    <lineage>
        <taxon>Eukaryota</taxon>
        <taxon>Viridiplantae</taxon>
        <taxon>Streptophyta</taxon>
        <taxon>Embryophyta</taxon>
        <taxon>Tracheophyta</taxon>
        <taxon>Spermatophyta</taxon>
        <taxon>Magnoliopsida</taxon>
        <taxon>eudicotyledons</taxon>
        <taxon>Gunneridae</taxon>
        <taxon>Pentapetalae</taxon>
        <taxon>asterids</taxon>
        <taxon>lamiids</taxon>
        <taxon>Lamiales</taxon>
        <taxon>Lamiaceae</taxon>
        <taxon>Nepetoideae</taxon>
        <taxon>Mentheae</taxon>
        <taxon>Salviinae</taxon>
        <taxon>Salvia</taxon>
        <taxon>Salvia subgen. Calosphace</taxon>
    </lineage>
</organism>
<dbReference type="Pfam" id="PF00067">
    <property type="entry name" value="p450"/>
    <property type="match status" value="1"/>
</dbReference>
<dbReference type="GO" id="GO:0016114">
    <property type="term" value="P:terpenoid biosynthetic process"/>
    <property type="evidence" value="ECO:0007669"/>
    <property type="project" value="UniProtKB-ARBA"/>
</dbReference>
<dbReference type="Proteomes" id="UP001567538">
    <property type="component" value="Unassembled WGS sequence"/>
</dbReference>
<evidence type="ECO:0000313" key="12">
    <source>
        <dbReference type="EMBL" id="KAL1557042.1"/>
    </source>
</evidence>
<keyword evidence="9" id="KW-0503">Monooxygenase</keyword>
<dbReference type="InterPro" id="IPR036396">
    <property type="entry name" value="Cyt_P450_sf"/>
</dbReference>
<dbReference type="Gene3D" id="1.10.630.10">
    <property type="entry name" value="Cytochrome P450"/>
    <property type="match status" value="1"/>
</dbReference>
<keyword evidence="8" id="KW-0408">Iron</keyword>
<evidence type="ECO:0000256" key="3">
    <source>
        <dbReference type="ARBA" id="ARBA00022617"/>
    </source>
</evidence>
<evidence type="ECO:0000256" key="5">
    <source>
        <dbReference type="ARBA" id="ARBA00022723"/>
    </source>
</evidence>
<evidence type="ECO:0000256" key="8">
    <source>
        <dbReference type="ARBA" id="ARBA00023004"/>
    </source>
</evidence>
<dbReference type="EMBL" id="JBEAFC010000005">
    <property type="protein sequence ID" value="KAL1557042.1"/>
    <property type="molecule type" value="Genomic_DNA"/>
</dbReference>
<comment type="caution">
    <text evidence="12">The sequence shown here is derived from an EMBL/GenBank/DDBJ whole genome shotgun (WGS) entry which is preliminary data.</text>
</comment>
<evidence type="ECO:0000256" key="10">
    <source>
        <dbReference type="ARBA" id="ARBA00023136"/>
    </source>
</evidence>
<sequence>MEKHILLQIIVSIASASILALFFRLYRALVATPRLLRRVLKQQGVGGPPPSFLLGNILDIKNSRASAAAAGSPVSHNCGAILFPVFNEWRQLYGDIYTFSLGNTQVLVVNKYDVIKEVITCTSLDLAKPSFPGLDLEALFGNGIVTANGKNWAYQRKILAPELFIDKVKGMTNLIEQSTLMLIESWKGLIDAQGGKADIKIDDYLKKFSGEVISRACFGSSYAEGEQLFQKLAALQQITAMKGFSMGIPGMRHVPTKHNRSSWRLQGDIRELILTLLKQKNEENMDKNMLGMILEGAESNNEPSPGAITKFVIDNCKSIYFAGFETTAIVASWCLMLLASNPEWQHRVREEVVGICRRKPLDFDSVRHMKQVCINHLLAVQ</sequence>
<keyword evidence="3" id="KW-0349">Heme</keyword>
<keyword evidence="5" id="KW-0479">Metal-binding</keyword>